<evidence type="ECO:0000256" key="2">
    <source>
        <dbReference type="ARBA" id="ARBA00010663"/>
    </source>
</evidence>
<feature type="domain" description="G-protein coupled receptors family 1 profile" evidence="11">
    <location>
        <begin position="1"/>
        <end position="88"/>
    </location>
</feature>
<sequence length="88" mass="9988">MRRHIDPATSVSVSVWTLTLISLERYFAICQPLRSRSWQTLSHSYKMIAVVWVSSLILMSPILLLSKLKPLQTPGNLLAEQPGAYIYT</sequence>
<reference evidence="13" key="1">
    <citation type="submission" date="2011-05" db="EMBL/GenBank/DDBJ databases">
        <authorList>
            <person name="Richards S.R."/>
            <person name="Qu J."/>
            <person name="Jiang H."/>
            <person name="Jhangiani S.N."/>
            <person name="Agravi P."/>
            <person name="Goodspeed R."/>
            <person name="Gross S."/>
            <person name="Mandapat C."/>
            <person name="Jackson L."/>
            <person name="Mathew T."/>
            <person name="Pu L."/>
            <person name="Thornton R."/>
            <person name="Saada N."/>
            <person name="Wilczek-Boney K.B."/>
            <person name="Lee S."/>
            <person name="Kovar C."/>
            <person name="Wu Y."/>
            <person name="Scherer S.E."/>
            <person name="Worley K.C."/>
            <person name="Muzny D.M."/>
            <person name="Gibbs R."/>
        </authorList>
    </citation>
    <scope>NUCLEOTIDE SEQUENCE</scope>
    <source>
        <strain evidence="13">Brora</strain>
    </source>
</reference>
<proteinExistence type="inferred from homology"/>
<keyword evidence="3 9" id="KW-0812">Transmembrane</keyword>
<keyword evidence="13" id="KW-1185">Reference proteome</keyword>
<evidence type="ECO:0000313" key="12">
    <source>
        <dbReference type="EnsemblMetazoa" id="SMAR008389-PA"/>
    </source>
</evidence>
<dbReference type="GO" id="GO:0004930">
    <property type="term" value="F:G protein-coupled receptor activity"/>
    <property type="evidence" value="ECO:0007669"/>
    <property type="project" value="UniProtKB-KW"/>
</dbReference>
<dbReference type="EMBL" id="AFFK01021369">
    <property type="status" value="NOT_ANNOTATED_CDS"/>
    <property type="molecule type" value="Genomic_DNA"/>
</dbReference>
<evidence type="ECO:0000256" key="7">
    <source>
        <dbReference type="ARBA" id="ARBA00023170"/>
    </source>
</evidence>
<feature type="transmembrane region" description="Helical" evidence="10">
    <location>
        <begin position="47"/>
        <end position="65"/>
    </location>
</feature>
<protein>
    <recommendedName>
        <fullName evidence="11">G-protein coupled receptors family 1 profile domain-containing protein</fullName>
    </recommendedName>
</protein>
<evidence type="ECO:0000256" key="9">
    <source>
        <dbReference type="RuleBase" id="RU000688"/>
    </source>
</evidence>
<dbReference type="AlphaFoldDB" id="T1J459"/>
<dbReference type="Pfam" id="PF00001">
    <property type="entry name" value="7tm_1"/>
    <property type="match status" value="1"/>
</dbReference>
<evidence type="ECO:0000259" key="11">
    <source>
        <dbReference type="PROSITE" id="PS50262"/>
    </source>
</evidence>
<dbReference type="PhylomeDB" id="T1J459"/>
<dbReference type="EnsemblMetazoa" id="SMAR008389-RA">
    <property type="protein sequence ID" value="SMAR008389-PA"/>
    <property type="gene ID" value="SMAR008389"/>
</dbReference>
<accession>T1J459</accession>
<dbReference type="PANTHER" id="PTHR24243">
    <property type="entry name" value="G-PROTEIN COUPLED RECEPTOR"/>
    <property type="match status" value="1"/>
</dbReference>
<reference evidence="12" key="2">
    <citation type="submission" date="2015-02" db="UniProtKB">
        <authorList>
            <consortium name="EnsemblMetazoa"/>
        </authorList>
    </citation>
    <scope>IDENTIFICATION</scope>
</reference>
<dbReference type="InterPro" id="IPR017452">
    <property type="entry name" value="GPCR_Rhodpsn_7TM"/>
</dbReference>
<evidence type="ECO:0000313" key="13">
    <source>
        <dbReference type="Proteomes" id="UP000014500"/>
    </source>
</evidence>
<keyword evidence="8 9" id="KW-0807">Transducer</keyword>
<name>T1J459_STRMM</name>
<dbReference type="STRING" id="126957.T1J459"/>
<dbReference type="GO" id="GO:0005886">
    <property type="term" value="C:plasma membrane"/>
    <property type="evidence" value="ECO:0007669"/>
    <property type="project" value="TreeGrafter"/>
</dbReference>
<evidence type="ECO:0000256" key="8">
    <source>
        <dbReference type="ARBA" id="ARBA00023224"/>
    </source>
</evidence>
<dbReference type="Proteomes" id="UP000014500">
    <property type="component" value="Unassembled WGS sequence"/>
</dbReference>
<keyword evidence="6 10" id="KW-0472">Membrane</keyword>
<dbReference type="PROSITE" id="PS00237">
    <property type="entry name" value="G_PROTEIN_RECEP_F1_1"/>
    <property type="match status" value="1"/>
</dbReference>
<comment type="similarity">
    <text evidence="2 9">Belongs to the G-protein coupled receptor 1 family.</text>
</comment>
<evidence type="ECO:0000256" key="6">
    <source>
        <dbReference type="ARBA" id="ARBA00023136"/>
    </source>
</evidence>
<organism evidence="12 13">
    <name type="scientific">Strigamia maritima</name>
    <name type="common">European centipede</name>
    <name type="synonym">Geophilus maritimus</name>
    <dbReference type="NCBI Taxonomy" id="126957"/>
    <lineage>
        <taxon>Eukaryota</taxon>
        <taxon>Metazoa</taxon>
        <taxon>Ecdysozoa</taxon>
        <taxon>Arthropoda</taxon>
        <taxon>Myriapoda</taxon>
        <taxon>Chilopoda</taxon>
        <taxon>Pleurostigmophora</taxon>
        <taxon>Geophilomorpha</taxon>
        <taxon>Linotaeniidae</taxon>
        <taxon>Strigamia</taxon>
    </lineage>
</organism>
<evidence type="ECO:0000256" key="10">
    <source>
        <dbReference type="SAM" id="Phobius"/>
    </source>
</evidence>
<dbReference type="SUPFAM" id="SSF81321">
    <property type="entry name" value="Family A G protein-coupled receptor-like"/>
    <property type="match status" value="1"/>
</dbReference>
<dbReference type="HOGENOM" id="CLU_190184_0_0_1"/>
<dbReference type="PROSITE" id="PS50262">
    <property type="entry name" value="G_PROTEIN_RECEP_F1_2"/>
    <property type="match status" value="1"/>
</dbReference>
<keyword evidence="5 9" id="KW-0297">G-protein coupled receptor</keyword>
<dbReference type="Gene3D" id="1.20.1070.10">
    <property type="entry name" value="Rhodopsin 7-helix transmembrane proteins"/>
    <property type="match status" value="1"/>
</dbReference>
<keyword evidence="7 9" id="KW-0675">Receptor</keyword>
<dbReference type="PRINTS" id="PR00237">
    <property type="entry name" value="GPCRRHODOPSN"/>
</dbReference>
<evidence type="ECO:0000256" key="5">
    <source>
        <dbReference type="ARBA" id="ARBA00023040"/>
    </source>
</evidence>
<evidence type="ECO:0000256" key="3">
    <source>
        <dbReference type="ARBA" id="ARBA00022692"/>
    </source>
</evidence>
<evidence type="ECO:0000256" key="1">
    <source>
        <dbReference type="ARBA" id="ARBA00004141"/>
    </source>
</evidence>
<evidence type="ECO:0000256" key="4">
    <source>
        <dbReference type="ARBA" id="ARBA00022989"/>
    </source>
</evidence>
<comment type="subcellular location">
    <subcellularLocation>
        <location evidence="1">Membrane</location>
        <topology evidence="1">Multi-pass membrane protein</topology>
    </subcellularLocation>
</comment>
<dbReference type="InterPro" id="IPR000276">
    <property type="entry name" value="GPCR_Rhodpsn"/>
</dbReference>
<dbReference type="eggNOG" id="KOG3656">
    <property type="taxonomic scope" value="Eukaryota"/>
</dbReference>
<keyword evidence="4 10" id="KW-1133">Transmembrane helix</keyword>
<dbReference type="PANTHER" id="PTHR24243:SF208">
    <property type="entry name" value="PYROKININ-1 RECEPTOR"/>
    <property type="match status" value="1"/>
</dbReference>
<dbReference type="OMA" id="QWQTISH"/>